<dbReference type="PROSITE" id="PS51257">
    <property type="entry name" value="PROKAR_LIPOPROTEIN"/>
    <property type="match status" value="1"/>
</dbReference>
<dbReference type="EMBL" id="JAEDAH010000102">
    <property type="protein sequence ID" value="MCA6065175.1"/>
    <property type="molecule type" value="Genomic_DNA"/>
</dbReference>
<feature type="chain" id="PRO_5047016895" evidence="1">
    <location>
        <begin position="16"/>
        <end position="973"/>
    </location>
</feature>
<evidence type="ECO:0000313" key="2">
    <source>
        <dbReference type="EMBL" id="MCA6065175.1"/>
    </source>
</evidence>
<comment type="caution">
    <text evidence="2">The sequence shown here is derived from an EMBL/GenBank/DDBJ whole genome shotgun (WGS) entry which is preliminary data.</text>
</comment>
<keyword evidence="3" id="KW-1185">Reference proteome</keyword>
<protein>
    <submittedName>
        <fullName evidence="2">Uncharacterized protein</fullName>
    </submittedName>
</protein>
<dbReference type="RefSeq" id="WP_225676866.1">
    <property type="nucleotide sequence ID" value="NZ_JAEDAH010000102.1"/>
</dbReference>
<dbReference type="Proteomes" id="UP000714380">
    <property type="component" value="Unassembled WGS sequence"/>
</dbReference>
<evidence type="ECO:0000256" key="1">
    <source>
        <dbReference type="SAM" id="SignalP"/>
    </source>
</evidence>
<gene>
    <name evidence="2" type="ORF">I9W95_16360</name>
</gene>
<organism evidence="2 3">
    <name type="scientific">Thalassolituus marinus</name>
    <dbReference type="NCBI Taxonomy" id="671053"/>
    <lineage>
        <taxon>Bacteria</taxon>
        <taxon>Pseudomonadati</taxon>
        <taxon>Pseudomonadota</taxon>
        <taxon>Gammaproteobacteria</taxon>
        <taxon>Oceanospirillales</taxon>
        <taxon>Oceanospirillaceae</taxon>
        <taxon>Thalassolituus</taxon>
    </lineage>
</organism>
<accession>A0ABS7ZX62</accession>
<name>A0ABS7ZX62_9GAMM</name>
<sequence>MRLARAFLLSLPVFVAGLSGCSNDSSSSSSTVTLKVQVGQEDIEFGVIRSVPVLESGLLSEDAEGRLNATTYVSDEEGLAEIPVASAEIQLFEVIGRVTDTDTTAEGTTQRCQWVAGCSVDGNDYVFGADMLSVTGLGWQSVVYDGSSGEQIRVTPLTDLAAQLAFSYVYAEDLDTPQWVETGYYSAYSVEQALSQVAILFGLDSVQSREPADLTQISEWRSVNASSQYSIRYGALVAAWKHLVEDNGQSYADAVVAEFIADKGQLLEKGTSRTLALYDLYDLAATNLQAVSVSNSKVQSNIQAVVSGLQAEMAGFESDVLTSVAPASLSSLLGQSEYEDFVLGIQRTKAFITLMKDYGNNFFEDGYKEQLQAYLQLVDSVGDEHAENLNTVVQSYREIAGFYYDCYLAGACPTPDVSWAWLTSVDSYNAATAVLTLNGGELRVAQQVADVNTTDDDDEPTSSHAIDVMITGQVSAGNLRFEIDNAYENDDPDNDITSTSGVRYYFTNEVSALEDAASNEILGYELRWSDFALYDVTTVGTATETEVTGSFRLFYRGVRDPLNEATALHFNIDTVVLNGRISDVVGDDSEDDVDYSTVYVAGVAANASDYYPESEFASFNGFFNPNASADFTAGDIIAGLLTYQTGTETVGSSSVQYLDVMLEAEGVALDDSRRYRFYPTVAREDENDIDGDDDTDEIIYTHDLEICDLTESAGVWAVSSCYPKQRLYKSRDMQQAINDLWEAGAFSRVEVPGRGTYFVEWPVNAADSQGCLSLETLSTTATSFDGVLYDPVVLGLTNLRFTSEVLLEDEPATLLDVSVAAEDSERYTVVAALSHDYSGLTSDEVYLGTGSALDRVVVSYDGDSNFSATGSLSVFKDGVSLSLDDGTSETIDSSLTAFLNQEFDISPLPYEYIDSDSGGYELCVKANQAEWTDNTDTDSAVYHLNFRDVVYGRIANESGAWIIRYIDGTWETL</sequence>
<keyword evidence="1" id="KW-0732">Signal</keyword>
<reference evidence="2 3" key="1">
    <citation type="submission" date="2020-12" db="EMBL/GenBank/DDBJ databases">
        <title>Novel Thalassolituus-related marine hydrocarbonoclastic bacteria mediated algae-derived hydrocarbons mineralization in twilight zone of the northern South China Sea.</title>
        <authorList>
            <person name="Dong C."/>
        </authorList>
    </citation>
    <scope>NUCLEOTIDE SEQUENCE [LARGE SCALE GENOMIC DNA]</scope>
    <source>
        <strain evidence="2 3">IMCC1826</strain>
    </source>
</reference>
<evidence type="ECO:0000313" key="3">
    <source>
        <dbReference type="Proteomes" id="UP000714380"/>
    </source>
</evidence>
<proteinExistence type="predicted"/>
<feature type="signal peptide" evidence="1">
    <location>
        <begin position="1"/>
        <end position="15"/>
    </location>
</feature>